<feature type="region of interest" description="Disordered" evidence="1">
    <location>
        <begin position="99"/>
        <end position="148"/>
    </location>
</feature>
<dbReference type="EMBL" id="JANBUO010003038">
    <property type="protein sequence ID" value="KAJ2793077.1"/>
    <property type="molecule type" value="Genomic_DNA"/>
</dbReference>
<dbReference type="Proteomes" id="UP001140094">
    <property type="component" value="Unassembled WGS sequence"/>
</dbReference>
<evidence type="ECO:0000313" key="3">
    <source>
        <dbReference type="Proteomes" id="UP001140094"/>
    </source>
</evidence>
<proteinExistence type="predicted"/>
<evidence type="ECO:0000313" key="2">
    <source>
        <dbReference type="EMBL" id="KAJ2793077.1"/>
    </source>
</evidence>
<gene>
    <name evidence="2" type="ORF">H4R20_006652</name>
</gene>
<evidence type="ECO:0000256" key="1">
    <source>
        <dbReference type="SAM" id="MobiDB-lite"/>
    </source>
</evidence>
<organism evidence="2 3">
    <name type="scientific">Coemansia guatemalensis</name>
    <dbReference type="NCBI Taxonomy" id="2761395"/>
    <lineage>
        <taxon>Eukaryota</taxon>
        <taxon>Fungi</taxon>
        <taxon>Fungi incertae sedis</taxon>
        <taxon>Zoopagomycota</taxon>
        <taxon>Kickxellomycotina</taxon>
        <taxon>Kickxellomycetes</taxon>
        <taxon>Kickxellales</taxon>
        <taxon>Kickxellaceae</taxon>
        <taxon>Coemansia</taxon>
    </lineage>
</organism>
<dbReference type="AlphaFoldDB" id="A0A9W8HME7"/>
<name>A0A9W8HME7_9FUNG</name>
<protein>
    <submittedName>
        <fullName evidence="2">Uncharacterized protein</fullName>
    </submittedName>
</protein>
<comment type="caution">
    <text evidence="2">The sequence shown here is derived from an EMBL/GenBank/DDBJ whole genome shotgun (WGS) entry which is preliminary data.</text>
</comment>
<accession>A0A9W8HME7</accession>
<reference evidence="2" key="1">
    <citation type="submission" date="2022-07" db="EMBL/GenBank/DDBJ databases">
        <title>Phylogenomic reconstructions and comparative analyses of Kickxellomycotina fungi.</title>
        <authorList>
            <person name="Reynolds N.K."/>
            <person name="Stajich J.E."/>
            <person name="Barry K."/>
            <person name="Grigoriev I.V."/>
            <person name="Crous P."/>
            <person name="Smith M.E."/>
        </authorList>
    </citation>
    <scope>NUCLEOTIDE SEQUENCE</scope>
    <source>
        <strain evidence="2">NRRL 1565</strain>
    </source>
</reference>
<sequence>MDCLFRAVGVPMEMMLCTHTRHDPDHHLELYNLLEVLAGAEQERNRYRSAATLERVTQARIDKYAAATGMKLRGSGELPLGASATGLQRVMANRGYPAERLSLKPTQPGPQNRPQLRFNDRRGGQQRGQGRCPNPSHTQQPRSNFAPRSHQTYLDDVDSTGAEDVSADYTTEEIEPGDEVVNHQMEIPYEQYDDSEAWMQYDADAIAFEHEDDYMGYWPAPSSHHVHLSDCSEEPSSDELLLLPGFDWCAEPLEPRLADAMRTAECHFLEVIEPSVNQAAPTADKRETLLSELGKIDEKTLCDARLVPTKF</sequence>
<keyword evidence="3" id="KW-1185">Reference proteome</keyword>